<keyword evidence="5 7" id="KW-1133">Transmembrane helix</keyword>
<evidence type="ECO:0000313" key="10">
    <source>
        <dbReference type="EMBL" id="KXZ49715.1"/>
    </source>
</evidence>
<dbReference type="PANTHER" id="PTHR48042">
    <property type="entry name" value="ABC TRANSPORTER G FAMILY MEMBER 11"/>
    <property type="match status" value="1"/>
</dbReference>
<proteinExistence type="inferred from homology"/>
<comment type="subcellular location">
    <subcellularLocation>
        <location evidence="1">Membrane</location>
        <topology evidence="1">Multi-pass membrane protein</topology>
    </subcellularLocation>
</comment>
<keyword evidence="3" id="KW-0813">Transport</keyword>
<dbReference type="EMBL" id="LSYV01000021">
    <property type="protein sequence ID" value="KXZ49715.1"/>
    <property type="molecule type" value="Genomic_DNA"/>
</dbReference>
<dbReference type="AlphaFoldDB" id="A0A150GJ27"/>
<feature type="transmembrane region" description="Helical" evidence="7">
    <location>
        <begin position="267"/>
        <end position="293"/>
    </location>
</feature>
<dbReference type="GO" id="GO:0140359">
    <property type="term" value="F:ABC-type transporter activity"/>
    <property type="evidence" value="ECO:0007669"/>
    <property type="project" value="InterPro"/>
</dbReference>
<feature type="transmembrane region" description="Helical" evidence="7">
    <location>
        <begin position="229"/>
        <end position="255"/>
    </location>
</feature>
<evidence type="ECO:0008006" key="12">
    <source>
        <dbReference type="Google" id="ProtNLM"/>
    </source>
</evidence>
<name>A0A150GJ27_GONPE</name>
<accession>A0A150GJ27</accession>
<dbReference type="Proteomes" id="UP000075714">
    <property type="component" value="Unassembled WGS sequence"/>
</dbReference>
<protein>
    <recommendedName>
        <fullName evidence="12">ABC-2 type transporter domain-containing protein</fullName>
    </recommendedName>
</protein>
<dbReference type="InterPro" id="IPR043926">
    <property type="entry name" value="ABCG_dom"/>
</dbReference>
<feature type="transmembrane region" description="Helical" evidence="7">
    <location>
        <begin position="151"/>
        <end position="175"/>
    </location>
</feature>
<dbReference type="InterPro" id="IPR013525">
    <property type="entry name" value="ABC2_TM"/>
</dbReference>
<dbReference type="Pfam" id="PF01061">
    <property type="entry name" value="ABC2_membrane"/>
    <property type="match status" value="1"/>
</dbReference>
<comment type="similarity">
    <text evidence="2">Belongs to the ABC transporter superfamily. ABCG family. Eye pigment precursor importer (TC 3.A.1.204) subfamily.</text>
</comment>
<dbReference type="InterPro" id="IPR052215">
    <property type="entry name" value="Plant_ABCG"/>
</dbReference>
<feature type="domain" description="ABC transporter family G" evidence="9">
    <location>
        <begin position="27"/>
        <end position="81"/>
    </location>
</feature>
<evidence type="ECO:0000259" key="9">
    <source>
        <dbReference type="Pfam" id="PF19055"/>
    </source>
</evidence>
<evidence type="ECO:0000256" key="4">
    <source>
        <dbReference type="ARBA" id="ARBA00022692"/>
    </source>
</evidence>
<dbReference type="OrthoDB" id="66620at2759"/>
<evidence type="ECO:0000259" key="8">
    <source>
        <dbReference type="Pfam" id="PF01061"/>
    </source>
</evidence>
<evidence type="ECO:0000256" key="2">
    <source>
        <dbReference type="ARBA" id="ARBA00005814"/>
    </source>
</evidence>
<evidence type="ECO:0000256" key="3">
    <source>
        <dbReference type="ARBA" id="ARBA00022448"/>
    </source>
</evidence>
<reference evidence="11" key="1">
    <citation type="journal article" date="2016" name="Nat. Commun.">
        <title>The Gonium pectorale genome demonstrates co-option of cell cycle regulation during the evolution of multicellularity.</title>
        <authorList>
            <person name="Hanschen E.R."/>
            <person name="Marriage T.N."/>
            <person name="Ferris P.J."/>
            <person name="Hamaji T."/>
            <person name="Toyoda A."/>
            <person name="Fujiyama A."/>
            <person name="Neme R."/>
            <person name="Noguchi H."/>
            <person name="Minakuchi Y."/>
            <person name="Suzuki M."/>
            <person name="Kawai-Toyooka H."/>
            <person name="Smith D.R."/>
            <person name="Sparks H."/>
            <person name="Anderson J."/>
            <person name="Bakaric R."/>
            <person name="Luria V."/>
            <person name="Karger A."/>
            <person name="Kirschner M.W."/>
            <person name="Durand P.M."/>
            <person name="Michod R.E."/>
            <person name="Nozaki H."/>
            <person name="Olson B.J."/>
        </authorList>
    </citation>
    <scope>NUCLEOTIDE SEQUENCE [LARGE SCALE GENOMIC DNA]</scope>
    <source>
        <strain evidence="11">NIES-2863</strain>
    </source>
</reference>
<dbReference type="GO" id="GO:0016020">
    <property type="term" value="C:membrane"/>
    <property type="evidence" value="ECO:0007669"/>
    <property type="project" value="UniProtKB-SubCell"/>
</dbReference>
<dbReference type="Pfam" id="PF19055">
    <property type="entry name" value="ABC2_membrane_7"/>
    <property type="match status" value="1"/>
</dbReference>
<feature type="transmembrane region" description="Helical" evidence="7">
    <location>
        <begin position="187"/>
        <end position="208"/>
    </location>
</feature>
<organism evidence="10 11">
    <name type="scientific">Gonium pectorale</name>
    <name type="common">Green alga</name>
    <dbReference type="NCBI Taxonomy" id="33097"/>
    <lineage>
        <taxon>Eukaryota</taxon>
        <taxon>Viridiplantae</taxon>
        <taxon>Chlorophyta</taxon>
        <taxon>core chlorophytes</taxon>
        <taxon>Chlorophyceae</taxon>
        <taxon>CS clade</taxon>
        <taxon>Chlamydomonadales</taxon>
        <taxon>Volvocaceae</taxon>
        <taxon>Gonium</taxon>
    </lineage>
</organism>
<evidence type="ECO:0000313" key="11">
    <source>
        <dbReference type="Proteomes" id="UP000075714"/>
    </source>
</evidence>
<gene>
    <name evidence="10" type="ORF">GPECTOR_20g572</name>
</gene>
<evidence type="ECO:0000256" key="7">
    <source>
        <dbReference type="SAM" id="Phobius"/>
    </source>
</evidence>
<feature type="domain" description="ABC-2 type transporter transmembrane" evidence="8">
    <location>
        <begin position="134"/>
        <end position="295"/>
    </location>
</feature>
<evidence type="ECO:0000256" key="1">
    <source>
        <dbReference type="ARBA" id="ARBA00004141"/>
    </source>
</evidence>
<sequence length="298" mass="33385">MWGLDAASAYYVMANIRSLAEHNRTVITVYELFDKLCLLSGGEVVYFGRAANALSLFEDAGLPCPPLRNPTDHFLHVINRDFKGEHGQDTDTNIRKLTDLYNTKLAPAQEEVVKDLSRLGDEYGDDGVGANPLYQVAVLTRRMFINNWRNIAVFWLRLGMYVMLCICIGTVYYKLDASWVGTYSRASMMFFVVAFLTFMSIAGFPAFVEDMGVFIRERLNGYYPVASFALANTLASAPFIFGIAIISSAVVYWLVDLNDDGDRFVYFFVNLYVSLTVVESMMMAIAAVVPHYLMGIAG</sequence>
<dbReference type="PANTHER" id="PTHR48042:SF11">
    <property type="entry name" value="ABC TRANSPORTER G FAMILY MEMBER 11"/>
    <property type="match status" value="1"/>
</dbReference>
<evidence type="ECO:0000256" key="5">
    <source>
        <dbReference type="ARBA" id="ARBA00022989"/>
    </source>
</evidence>
<keyword evidence="6 7" id="KW-0472">Membrane</keyword>
<keyword evidence="4 7" id="KW-0812">Transmembrane</keyword>
<comment type="caution">
    <text evidence="10">The sequence shown here is derived from an EMBL/GenBank/DDBJ whole genome shotgun (WGS) entry which is preliminary data.</text>
</comment>
<evidence type="ECO:0000256" key="6">
    <source>
        <dbReference type="ARBA" id="ARBA00023136"/>
    </source>
</evidence>
<keyword evidence="11" id="KW-1185">Reference proteome</keyword>